<organism evidence="8 9">
    <name type="scientific">Schizothecium vesticola</name>
    <dbReference type="NCBI Taxonomy" id="314040"/>
    <lineage>
        <taxon>Eukaryota</taxon>
        <taxon>Fungi</taxon>
        <taxon>Dikarya</taxon>
        <taxon>Ascomycota</taxon>
        <taxon>Pezizomycotina</taxon>
        <taxon>Sordariomycetes</taxon>
        <taxon>Sordariomycetidae</taxon>
        <taxon>Sordariales</taxon>
        <taxon>Schizotheciaceae</taxon>
        <taxon>Schizothecium</taxon>
    </lineage>
</organism>
<dbReference type="EMBL" id="JAUKUD010000003">
    <property type="protein sequence ID" value="KAK0750516.1"/>
    <property type="molecule type" value="Genomic_DNA"/>
</dbReference>
<dbReference type="Pfam" id="PF08031">
    <property type="entry name" value="BBE"/>
    <property type="match status" value="1"/>
</dbReference>
<evidence type="ECO:0000313" key="9">
    <source>
        <dbReference type="Proteomes" id="UP001172155"/>
    </source>
</evidence>
<dbReference type="Proteomes" id="UP001172155">
    <property type="component" value="Unassembled WGS sequence"/>
</dbReference>
<comment type="similarity">
    <text evidence="2">Belongs to the oxygen-dependent FAD-linked oxidoreductase family.</text>
</comment>
<dbReference type="Gene3D" id="3.30.465.10">
    <property type="match status" value="1"/>
</dbReference>
<evidence type="ECO:0000256" key="4">
    <source>
        <dbReference type="ARBA" id="ARBA00022827"/>
    </source>
</evidence>
<dbReference type="PROSITE" id="PS51387">
    <property type="entry name" value="FAD_PCMH"/>
    <property type="match status" value="1"/>
</dbReference>
<comment type="cofactor">
    <cofactor evidence="1">
        <name>FAD</name>
        <dbReference type="ChEBI" id="CHEBI:57692"/>
    </cofactor>
</comment>
<dbReference type="InterPro" id="IPR012951">
    <property type="entry name" value="BBE"/>
</dbReference>
<keyword evidence="5" id="KW-0560">Oxidoreductase</keyword>
<feature type="domain" description="FAD-binding PCMH-type" evidence="7">
    <location>
        <begin position="56"/>
        <end position="229"/>
    </location>
</feature>
<keyword evidence="6" id="KW-0732">Signal</keyword>
<proteinExistence type="inferred from homology"/>
<accession>A0AA40F3U6</accession>
<dbReference type="PANTHER" id="PTHR42973">
    <property type="entry name" value="BINDING OXIDOREDUCTASE, PUTATIVE (AFU_ORTHOLOGUE AFUA_1G17690)-RELATED"/>
    <property type="match status" value="1"/>
</dbReference>
<evidence type="ECO:0000313" key="8">
    <source>
        <dbReference type="EMBL" id="KAK0750516.1"/>
    </source>
</evidence>
<name>A0AA40F3U6_9PEZI</name>
<keyword evidence="9" id="KW-1185">Reference proteome</keyword>
<keyword evidence="3" id="KW-0285">Flavoprotein</keyword>
<feature type="signal peptide" evidence="6">
    <location>
        <begin position="1"/>
        <end position="18"/>
    </location>
</feature>
<dbReference type="GO" id="GO:0071949">
    <property type="term" value="F:FAD binding"/>
    <property type="evidence" value="ECO:0007669"/>
    <property type="project" value="InterPro"/>
</dbReference>
<evidence type="ECO:0000256" key="1">
    <source>
        <dbReference type="ARBA" id="ARBA00001974"/>
    </source>
</evidence>
<evidence type="ECO:0000256" key="3">
    <source>
        <dbReference type="ARBA" id="ARBA00022630"/>
    </source>
</evidence>
<dbReference type="InterPro" id="IPR016169">
    <property type="entry name" value="FAD-bd_PCMH_sub2"/>
</dbReference>
<dbReference type="InterPro" id="IPR036318">
    <property type="entry name" value="FAD-bd_PCMH-like_sf"/>
</dbReference>
<evidence type="ECO:0000256" key="2">
    <source>
        <dbReference type="ARBA" id="ARBA00005466"/>
    </source>
</evidence>
<protein>
    <submittedName>
        <fullName evidence="8">Carbohydrate oxidase from Microdochium Nivale in complex with substrate analogue</fullName>
    </submittedName>
</protein>
<dbReference type="SUPFAM" id="SSF56176">
    <property type="entry name" value="FAD-binding/transporter-associated domain-like"/>
    <property type="match status" value="1"/>
</dbReference>
<sequence>MRTTASVALGLLAPLVHGRALVTRADIESCLTGAGVPIDVKGTADWTRDSAPFNLRVPFTPVAISVPTTIDHISKSVVCGKQLGVKVSAKSGGHSYASLGFGGEDGHLVVQLDRMYNVSLAEGNIAVVQPGTRLGHLATELYTRFGRAIAHGTCPGVGISGHFLHGGFGFSSHKHGLAVDAVVGATVVLADGSVVEASDKVNADLFWALKGAGSNFGIVASWRLKTFEAPKVLTWFGVALNWTRETSLEGLEQLEKYASKQMPAELNFRVSDYSRGNPGIEGLYYGTIEEMKKAVDPLLKKAAPLAVYTAAEQVDWLGAAVHYSFSDTGIDWIKPSPQEIFFAKSLTLKGLSGPSAKAFVDYWWNNATQITDRGWWFQLDMHGGKESTIASLDNDATSYAHRDKLYIIQFYDRIPEGTYPADGTKFLNGWVDAVTAPLKENDWGMYINYADTTLSREKAQKLYYGSNLRKLQKLKAKFDPEERFYYPQSIQPVA</sequence>
<evidence type="ECO:0000256" key="5">
    <source>
        <dbReference type="ARBA" id="ARBA00023002"/>
    </source>
</evidence>
<dbReference type="InterPro" id="IPR006094">
    <property type="entry name" value="Oxid_FAD_bind_N"/>
</dbReference>
<evidence type="ECO:0000256" key="6">
    <source>
        <dbReference type="SAM" id="SignalP"/>
    </source>
</evidence>
<dbReference type="Pfam" id="PF01565">
    <property type="entry name" value="FAD_binding_4"/>
    <property type="match status" value="1"/>
</dbReference>
<dbReference type="SMR" id="A0AA40F3U6"/>
<dbReference type="PANTHER" id="PTHR42973:SF39">
    <property type="entry name" value="FAD-BINDING PCMH-TYPE DOMAIN-CONTAINING PROTEIN"/>
    <property type="match status" value="1"/>
</dbReference>
<dbReference type="GO" id="GO:0016491">
    <property type="term" value="F:oxidoreductase activity"/>
    <property type="evidence" value="ECO:0007669"/>
    <property type="project" value="UniProtKB-KW"/>
</dbReference>
<feature type="chain" id="PRO_5041327285" evidence="6">
    <location>
        <begin position="19"/>
        <end position="494"/>
    </location>
</feature>
<dbReference type="AlphaFoldDB" id="A0AA40F3U6"/>
<dbReference type="InterPro" id="IPR016166">
    <property type="entry name" value="FAD-bd_PCMH"/>
</dbReference>
<comment type="caution">
    <text evidence="8">The sequence shown here is derived from an EMBL/GenBank/DDBJ whole genome shotgun (WGS) entry which is preliminary data.</text>
</comment>
<keyword evidence="4" id="KW-0274">FAD</keyword>
<evidence type="ECO:0000259" key="7">
    <source>
        <dbReference type="PROSITE" id="PS51387"/>
    </source>
</evidence>
<dbReference type="Gene3D" id="3.40.462.20">
    <property type="match status" value="1"/>
</dbReference>
<dbReference type="InterPro" id="IPR050416">
    <property type="entry name" value="FAD-linked_Oxidoreductase"/>
</dbReference>
<gene>
    <name evidence="8" type="ORF">B0T18DRAFT_437697</name>
</gene>
<reference evidence="8" key="1">
    <citation type="submission" date="2023-06" db="EMBL/GenBank/DDBJ databases">
        <title>Genome-scale phylogeny and comparative genomics of the fungal order Sordariales.</title>
        <authorList>
            <consortium name="Lawrence Berkeley National Laboratory"/>
            <person name="Hensen N."/>
            <person name="Bonometti L."/>
            <person name="Westerberg I."/>
            <person name="Brannstrom I.O."/>
            <person name="Guillou S."/>
            <person name="Cros-Aarteil S."/>
            <person name="Calhoun S."/>
            <person name="Haridas S."/>
            <person name="Kuo A."/>
            <person name="Mondo S."/>
            <person name="Pangilinan J."/>
            <person name="Riley R."/>
            <person name="LaButti K."/>
            <person name="Andreopoulos B."/>
            <person name="Lipzen A."/>
            <person name="Chen C."/>
            <person name="Yanf M."/>
            <person name="Daum C."/>
            <person name="Ng V."/>
            <person name="Clum A."/>
            <person name="Steindorff A."/>
            <person name="Ohm R."/>
            <person name="Martin F."/>
            <person name="Silar P."/>
            <person name="Natvig D."/>
            <person name="Lalanne C."/>
            <person name="Gautier V."/>
            <person name="Ament-velasquez S.L."/>
            <person name="Kruys A."/>
            <person name="Hutchinson M.I."/>
            <person name="Powell A.J."/>
            <person name="Barry K."/>
            <person name="Miller A.N."/>
            <person name="Grigoriev I.V."/>
            <person name="Debuchy R."/>
            <person name="Gladieux P."/>
            <person name="Thoren M.H."/>
            <person name="Johannesson H."/>
        </authorList>
    </citation>
    <scope>NUCLEOTIDE SEQUENCE</scope>
    <source>
        <strain evidence="8">SMH3187-1</strain>
    </source>
</reference>